<sequence length="411" mass="45954">MDIVNQLLDQALAINHRVVDVANNAFDRIFLPGTMVRSEQTPHEIVHTYGITSVRYYPPLEEDEIELAGGARMTALGETHGVPLVFVPPLAARPTIFDLMPNRSLVKYFVARGYRVYLIDWGEPGREQANFGLGDYVDDLMPVALKRIREHAQVQDLSLFGWCLGGLFCLMYAGLSHDAHLRNIVTVASPIDMREGSIMGQLTAALMKPAEIVRKLTSFRLHDLAPEKMSIPGWMNSLAFKLTNPIGSITTYWDLVLRLWDREFVESHTTTSSFLNNMLAYPGRLIQDMFVKFAIDNDLSRGSFELDGKSVKFDRISSSVLVFAGETDNLVTPDAARKSLELVASEDKQYLVAPGGHMGVLSGAKAQAAVWEVAADWLESRSSIEIARAPEKVETERKIRRRKRLSDDPGF</sequence>
<dbReference type="RefSeq" id="WP_133880037.1">
    <property type="nucleotide sequence ID" value="NZ_MWIN01000012.1"/>
</dbReference>
<dbReference type="InterPro" id="IPR000073">
    <property type="entry name" value="AB_hydrolase_1"/>
</dbReference>
<dbReference type="PANTHER" id="PTHR36837:SF2">
    <property type="entry name" value="POLY(3-HYDROXYALKANOATE) POLYMERASE SUBUNIT PHAC"/>
    <property type="match status" value="1"/>
</dbReference>
<dbReference type="PANTHER" id="PTHR36837">
    <property type="entry name" value="POLY(3-HYDROXYALKANOATE) POLYMERASE SUBUNIT PHAC"/>
    <property type="match status" value="1"/>
</dbReference>
<dbReference type="SUPFAM" id="SSF53474">
    <property type="entry name" value="alpha/beta-Hydrolases"/>
    <property type="match status" value="1"/>
</dbReference>
<dbReference type="AlphaFoldDB" id="A0A4R7PBT8"/>
<proteinExistence type="predicted"/>
<dbReference type="InterPro" id="IPR051321">
    <property type="entry name" value="PHA/PHB_synthase"/>
</dbReference>
<keyword evidence="3" id="KW-1185">Reference proteome</keyword>
<dbReference type="Proteomes" id="UP000295341">
    <property type="component" value="Unassembled WGS sequence"/>
</dbReference>
<reference evidence="2 3" key="1">
    <citation type="submission" date="2019-03" db="EMBL/GenBank/DDBJ databases">
        <title>Genomic Encyclopedia of Type Strains, Phase IV (KMG-IV): sequencing the most valuable type-strain genomes for metagenomic binning, comparative biology and taxonomic classification.</title>
        <authorList>
            <person name="Goeker M."/>
        </authorList>
    </citation>
    <scope>NUCLEOTIDE SEQUENCE [LARGE SCALE GENOMIC DNA]</scope>
    <source>
        <strain evidence="2 3">DSM 26377</strain>
    </source>
</reference>
<dbReference type="EMBL" id="SOBT01000008">
    <property type="protein sequence ID" value="TDU31458.1"/>
    <property type="molecule type" value="Genomic_DNA"/>
</dbReference>
<gene>
    <name evidence="2" type="ORF">DFR24_0828</name>
</gene>
<evidence type="ECO:0000313" key="3">
    <source>
        <dbReference type="Proteomes" id="UP000295341"/>
    </source>
</evidence>
<evidence type="ECO:0000313" key="2">
    <source>
        <dbReference type="EMBL" id="TDU31458.1"/>
    </source>
</evidence>
<protein>
    <submittedName>
        <fullName evidence="2">Polyhydroxyalkanoate synthase</fullName>
    </submittedName>
</protein>
<organism evidence="2 3">
    <name type="scientific">Panacagrimonas perspica</name>
    <dbReference type="NCBI Taxonomy" id="381431"/>
    <lineage>
        <taxon>Bacteria</taxon>
        <taxon>Pseudomonadati</taxon>
        <taxon>Pseudomonadota</taxon>
        <taxon>Gammaproteobacteria</taxon>
        <taxon>Nevskiales</taxon>
        <taxon>Nevskiaceae</taxon>
        <taxon>Panacagrimonas</taxon>
    </lineage>
</organism>
<dbReference type="InterPro" id="IPR029058">
    <property type="entry name" value="AB_hydrolase_fold"/>
</dbReference>
<dbReference type="OrthoDB" id="9767934at2"/>
<accession>A0A4R7PBT8</accession>
<evidence type="ECO:0000259" key="1">
    <source>
        <dbReference type="Pfam" id="PF00561"/>
    </source>
</evidence>
<name>A0A4R7PBT8_9GAMM</name>
<dbReference type="Gene3D" id="3.40.50.1820">
    <property type="entry name" value="alpha/beta hydrolase"/>
    <property type="match status" value="1"/>
</dbReference>
<feature type="domain" description="AB hydrolase-1" evidence="1">
    <location>
        <begin position="102"/>
        <end position="363"/>
    </location>
</feature>
<dbReference type="Pfam" id="PF00561">
    <property type="entry name" value="Abhydrolase_1"/>
    <property type="match status" value="1"/>
</dbReference>
<comment type="caution">
    <text evidence="2">The sequence shown here is derived from an EMBL/GenBank/DDBJ whole genome shotgun (WGS) entry which is preliminary data.</text>
</comment>